<name>A0A511KCQ1_RHOTO</name>
<dbReference type="PANTHER" id="PTHR21664">
    <property type="entry name" value="CHRONIC MYELOGENOUS LEUKEMIA TUMOR ANTIGEN 66"/>
    <property type="match status" value="1"/>
</dbReference>
<evidence type="ECO:0000256" key="4">
    <source>
        <dbReference type="ARBA" id="ARBA00022490"/>
    </source>
</evidence>
<dbReference type="GO" id="GO:0005634">
    <property type="term" value="C:nucleus"/>
    <property type="evidence" value="ECO:0007669"/>
    <property type="project" value="UniProtKB-SubCell"/>
</dbReference>
<dbReference type="Pfam" id="PF04969">
    <property type="entry name" value="CS"/>
    <property type="match status" value="1"/>
</dbReference>
<dbReference type="PANTHER" id="PTHR21664:SF1">
    <property type="entry name" value="NUDC DOMAIN-CONTAINING PROTEIN 1"/>
    <property type="match status" value="1"/>
</dbReference>
<organism evidence="7 8">
    <name type="scientific">Rhodotorula toruloides</name>
    <name type="common">Yeast</name>
    <name type="synonym">Rhodosporidium toruloides</name>
    <dbReference type="NCBI Taxonomy" id="5286"/>
    <lineage>
        <taxon>Eukaryota</taxon>
        <taxon>Fungi</taxon>
        <taxon>Dikarya</taxon>
        <taxon>Basidiomycota</taxon>
        <taxon>Pucciniomycotina</taxon>
        <taxon>Microbotryomycetes</taxon>
        <taxon>Sporidiobolales</taxon>
        <taxon>Sporidiobolaceae</taxon>
        <taxon>Rhodotorula</taxon>
    </lineage>
</organism>
<sequence>MARIAPPGDTLSFPTTPSLLNPHFESYKLASPPQGDDAVTTFPLSRAFKTPALPDHARMSYNEVSDRARFNHLQPGKEGDVLFVDGEGVVTAVQVDKVTAQPIFHTLLRLPSPPSSSGLVPEYPAALPFAASLWVITDGQGSLHLVRIDRSKAQWTGEIQASFRLEQDATPFRLHAAEQLNDEEAILLLSVVIKEVGKPAPQAAPAPSTSVGSTARRLIPSTTSFHYLSTRIPLRPSEASSPQALPVDWRLKGHDLPSYVSFDAAAGRFIVGSTSRLVQIDAGDQKDAAGEAGEGEDVPMADEVESSGQVGGQAGGTAAPKPPLFSWIQDKDSVTVAFPIPSDTPTSSIRITFSRQFVSLHVASAAAALASSCPVSAAALPHVSHKKLWDDILPHQSVWTFDREAEGRNSSYGLLTLHLEKENAGTRWSDVFASTKVPTDDPSSAKIVEIDPQQEYEDIQETLDRSELAAITERMEQWAQGIMKGGLGHSEEGFGSGIPTSLMGDEIDVEVDAESGRPFVVTWIEEAAKAGTPRIVCPHPSVSYSLLSTAIPLASSAPVDPTVTIKHDVDGLLFAPPSALGTYRWSHQSTFPALAFVLATKRDTRFIYHYSTRVCLAFDAPALLPGPQTTRHGLSGGNVFAYFAPPLGRTRETKGTQMVVRVGGPGSGALMGVAAVELDGGETAVLALCERELVVLRILS</sequence>
<gene>
    <name evidence="7" type="ORF">Rt10032_c05g2170</name>
</gene>
<comment type="subcellular location">
    <subcellularLocation>
        <location evidence="2">Cytoplasm</location>
    </subcellularLocation>
    <subcellularLocation>
        <location evidence="1">Nucleus</location>
    </subcellularLocation>
</comment>
<evidence type="ECO:0000256" key="3">
    <source>
        <dbReference type="ARBA" id="ARBA00018915"/>
    </source>
</evidence>
<dbReference type="GO" id="GO:0005737">
    <property type="term" value="C:cytoplasm"/>
    <property type="evidence" value="ECO:0007669"/>
    <property type="project" value="UniProtKB-SubCell"/>
</dbReference>
<evidence type="ECO:0000259" key="6">
    <source>
        <dbReference type="PROSITE" id="PS51203"/>
    </source>
</evidence>
<evidence type="ECO:0000313" key="8">
    <source>
        <dbReference type="Proteomes" id="UP000321518"/>
    </source>
</evidence>
<dbReference type="OrthoDB" id="428655at2759"/>
<accession>A0A511KCQ1</accession>
<reference evidence="7 8" key="1">
    <citation type="submission" date="2019-07" db="EMBL/GenBank/DDBJ databases">
        <title>Rhodotorula toruloides NBRC10032 genome sequencing.</title>
        <authorList>
            <person name="Shida Y."/>
            <person name="Takaku H."/>
            <person name="Ogasawara W."/>
            <person name="Mori K."/>
        </authorList>
    </citation>
    <scope>NUCLEOTIDE SEQUENCE [LARGE SCALE GENOMIC DNA]</scope>
    <source>
        <strain evidence="7 8">NBRC10032</strain>
    </source>
</reference>
<evidence type="ECO:0000256" key="5">
    <source>
        <dbReference type="ARBA" id="ARBA00023242"/>
    </source>
</evidence>
<dbReference type="InterPro" id="IPR037895">
    <property type="entry name" value="NUDCD1"/>
</dbReference>
<dbReference type="AlphaFoldDB" id="A0A511KCQ1"/>
<comment type="caution">
    <text evidence="7">The sequence shown here is derived from an EMBL/GenBank/DDBJ whole genome shotgun (WGS) entry which is preliminary data.</text>
</comment>
<evidence type="ECO:0000256" key="2">
    <source>
        <dbReference type="ARBA" id="ARBA00004496"/>
    </source>
</evidence>
<evidence type="ECO:0000256" key="1">
    <source>
        <dbReference type="ARBA" id="ARBA00004123"/>
    </source>
</evidence>
<proteinExistence type="predicted"/>
<dbReference type="Proteomes" id="UP000321518">
    <property type="component" value="Unassembled WGS sequence"/>
</dbReference>
<evidence type="ECO:0000313" key="7">
    <source>
        <dbReference type="EMBL" id="GEM08153.1"/>
    </source>
</evidence>
<dbReference type="PROSITE" id="PS51203">
    <property type="entry name" value="CS"/>
    <property type="match status" value="1"/>
</dbReference>
<keyword evidence="4" id="KW-0963">Cytoplasm</keyword>
<dbReference type="EMBL" id="BJWK01000005">
    <property type="protein sequence ID" value="GEM08153.1"/>
    <property type="molecule type" value="Genomic_DNA"/>
</dbReference>
<feature type="domain" description="CS" evidence="6">
    <location>
        <begin position="320"/>
        <end position="432"/>
    </location>
</feature>
<dbReference type="InterPro" id="IPR007052">
    <property type="entry name" value="CS_dom"/>
</dbReference>
<protein>
    <recommendedName>
        <fullName evidence="3">NudC domain-containing protein 1</fullName>
    </recommendedName>
</protein>
<dbReference type="InterPro" id="IPR008978">
    <property type="entry name" value="HSP20-like_chaperone"/>
</dbReference>
<dbReference type="Gene3D" id="2.60.40.790">
    <property type="match status" value="1"/>
</dbReference>
<dbReference type="SUPFAM" id="SSF49764">
    <property type="entry name" value="HSP20-like chaperones"/>
    <property type="match status" value="1"/>
</dbReference>
<keyword evidence="5" id="KW-0539">Nucleus</keyword>